<dbReference type="Pfam" id="PF14487">
    <property type="entry name" value="DarT"/>
    <property type="match status" value="1"/>
</dbReference>
<evidence type="ECO:0000256" key="6">
    <source>
        <dbReference type="PROSITE-ProRule" id="PRU01362"/>
    </source>
</evidence>
<evidence type="ECO:0000313" key="9">
    <source>
        <dbReference type="Proteomes" id="UP001276761"/>
    </source>
</evidence>
<gene>
    <name evidence="8" type="ORF">SIL78_17435</name>
</gene>
<dbReference type="GeneID" id="303167316"/>
<keyword evidence="5 6" id="KW-0238">DNA-binding</keyword>
<keyword evidence="3" id="KW-0808">Transferase</keyword>
<proteinExistence type="inferred from homology"/>
<evidence type="ECO:0000256" key="3">
    <source>
        <dbReference type="ARBA" id="ARBA00022679"/>
    </source>
</evidence>
<feature type="domain" description="DarT" evidence="7">
    <location>
        <begin position="11"/>
        <end position="173"/>
    </location>
</feature>
<evidence type="ECO:0000256" key="4">
    <source>
        <dbReference type="ARBA" id="ARBA00022695"/>
    </source>
</evidence>
<evidence type="ECO:0000313" key="8">
    <source>
        <dbReference type="EMBL" id="MDX5979331.1"/>
    </source>
</evidence>
<comment type="similarity">
    <text evidence="6">Belongs to the DarT ADP-ribosyltransferase family.</text>
</comment>
<dbReference type="PROSITE" id="PS52018">
    <property type="entry name" value="DART"/>
    <property type="match status" value="1"/>
</dbReference>
<reference evidence="8" key="1">
    <citation type="submission" date="2023-11" db="EMBL/GenBank/DDBJ databases">
        <title>MicrobeMod: A computational toolkit for identifying prokaryotic methylation and restriction-modification with nanopore sequencing.</title>
        <authorList>
            <person name="Crits-Christoph A."/>
            <person name="Kang S.C."/>
            <person name="Lee H."/>
            <person name="Ostrov N."/>
        </authorList>
    </citation>
    <scope>NUCLEOTIDE SEQUENCE</scope>
    <source>
        <strain evidence="8">ATCC BAA-953</strain>
    </source>
</reference>
<keyword evidence="2" id="KW-0328">Glycosyltransferase</keyword>
<dbReference type="EMBL" id="JAWXXT010000001">
    <property type="protein sequence ID" value="MDX5979331.1"/>
    <property type="molecule type" value="Genomic_DNA"/>
</dbReference>
<comment type="caution">
    <text evidence="6">Lacks conserved residue(s) required for the propagation of feature annotation.</text>
</comment>
<dbReference type="AlphaFoldDB" id="A0AAJ2S075"/>
<evidence type="ECO:0000256" key="1">
    <source>
        <dbReference type="ARBA" id="ARBA00022649"/>
    </source>
</evidence>
<evidence type="ECO:0000259" key="7">
    <source>
        <dbReference type="PROSITE" id="PS52018"/>
    </source>
</evidence>
<evidence type="ECO:0000256" key="2">
    <source>
        <dbReference type="ARBA" id="ARBA00022676"/>
    </source>
</evidence>
<comment type="caution">
    <text evidence="8">The sequence shown here is derived from an EMBL/GenBank/DDBJ whole genome shotgun (WGS) entry which is preliminary data.</text>
</comment>
<dbReference type="GO" id="GO:0016779">
    <property type="term" value="F:nucleotidyltransferase activity"/>
    <property type="evidence" value="ECO:0007669"/>
    <property type="project" value="UniProtKB-KW"/>
</dbReference>
<dbReference type="RefSeq" id="WP_198349949.1">
    <property type="nucleotide sequence ID" value="NZ_JABASV010000011.1"/>
</dbReference>
<name>A0AAJ2S075_9GAMM</name>
<accession>A0AAJ2S075</accession>
<dbReference type="GO" id="GO:0016757">
    <property type="term" value="F:glycosyltransferase activity"/>
    <property type="evidence" value="ECO:0007669"/>
    <property type="project" value="UniProtKB-KW"/>
</dbReference>
<evidence type="ECO:0000256" key="5">
    <source>
        <dbReference type="ARBA" id="ARBA00023125"/>
    </source>
</evidence>
<sequence length="173" mass="19714">MKEIIDKYKFDGIWHFTDKSNLGSIKKHEGLLSVAQAQEKNIAVPKPGGNEWSHDADRLKGVHQYVHLAFLDDHPMLYFAKNDGRINEPVWLKIDASVLLDPNVRFTCDVSNKAGVEILTPSEAVDAIDFEVLFTYLDWKDPEIQARRRVAIKSEILIPDFVPIEKILECKNG</sequence>
<dbReference type="InterPro" id="IPR029494">
    <property type="entry name" value="DarT"/>
</dbReference>
<dbReference type="Proteomes" id="UP001276761">
    <property type="component" value="Unassembled WGS sequence"/>
</dbReference>
<organism evidence="8 9">
    <name type="scientific">Vreelandella alkaliphila</name>
    <dbReference type="NCBI Taxonomy" id="272774"/>
    <lineage>
        <taxon>Bacteria</taxon>
        <taxon>Pseudomonadati</taxon>
        <taxon>Pseudomonadota</taxon>
        <taxon>Gammaproteobacteria</taxon>
        <taxon>Oceanospirillales</taxon>
        <taxon>Halomonadaceae</taxon>
        <taxon>Vreelandella</taxon>
    </lineage>
</organism>
<dbReference type="GO" id="GO:0003677">
    <property type="term" value="F:DNA binding"/>
    <property type="evidence" value="ECO:0007669"/>
    <property type="project" value="UniProtKB-UniRule"/>
</dbReference>
<keyword evidence="4" id="KW-0548">Nucleotidyltransferase</keyword>
<protein>
    <submittedName>
        <fullName evidence="8">DarT ssDNA thymidine ADP-ribosyltransferase family protein</fullName>
    </submittedName>
</protein>
<keyword evidence="1 6" id="KW-1277">Toxin-antitoxin system</keyword>